<evidence type="ECO:0000313" key="1">
    <source>
        <dbReference type="EMBL" id="MEQ2204481.1"/>
    </source>
</evidence>
<reference evidence="1 2" key="1">
    <citation type="submission" date="2021-06" db="EMBL/GenBank/DDBJ databases">
        <authorList>
            <person name="Palmer J.M."/>
        </authorList>
    </citation>
    <scope>NUCLEOTIDE SEQUENCE [LARGE SCALE GENOMIC DNA]</scope>
    <source>
        <strain evidence="1 2">XC_2019</strain>
        <tissue evidence="1">Muscle</tissue>
    </source>
</reference>
<comment type="caution">
    <text evidence="1">The sequence shown here is derived from an EMBL/GenBank/DDBJ whole genome shotgun (WGS) entry which is preliminary data.</text>
</comment>
<gene>
    <name evidence="1" type="ORF">XENOCAPTIV_013710</name>
</gene>
<sequence length="60" mass="6737">MRILRRLDAYALDHTGSRGVVDGTDIQPLSSSSWRLHRVVNCPLQARNAVIRLIKVAARI</sequence>
<dbReference type="Proteomes" id="UP001434883">
    <property type="component" value="Unassembled WGS sequence"/>
</dbReference>
<accession>A0ABV0R8M0</accession>
<proteinExistence type="predicted"/>
<organism evidence="1 2">
    <name type="scientific">Xenoophorus captivus</name>
    <dbReference type="NCBI Taxonomy" id="1517983"/>
    <lineage>
        <taxon>Eukaryota</taxon>
        <taxon>Metazoa</taxon>
        <taxon>Chordata</taxon>
        <taxon>Craniata</taxon>
        <taxon>Vertebrata</taxon>
        <taxon>Euteleostomi</taxon>
        <taxon>Actinopterygii</taxon>
        <taxon>Neopterygii</taxon>
        <taxon>Teleostei</taxon>
        <taxon>Neoteleostei</taxon>
        <taxon>Acanthomorphata</taxon>
        <taxon>Ovalentaria</taxon>
        <taxon>Atherinomorphae</taxon>
        <taxon>Cyprinodontiformes</taxon>
        <taxon>Goodeidae</taxon>
        <taxon>Xenoophorus</taxon>
    </lineage>
</organism>
<keyword evidence="2" id="KW-1185">Reference proteome</keyword>
<feature type="non-terminal residue" evidence="1">
    <location>
        <position position="60"/>
    </location>
</feature>
<name>A0ABV0R8M0_9TELE</name>
<dbReference type="EMBL" id="JAHRIN010036458">
    <property type="protein sequence ID" value="MEQ2204481.1"/>
    <property type="molecule type" value="Genomic_DNA"/>
</dbReference>
<evidence type="ECO:0000313" key="2">
    <source>
        <dbReference type="Proteomes" id="UP001434883"/>
    </source>
</evidence>
<protein>
    <submittedName>
        <fullName evidence="1">Uncharacterized protein</fullName>
    </submittedName>
</protein>